<dbReference type="EMBL" id="CNFT01001342">
    <property type="protein sequence ID" value="CKT18440.1"/>
    <property type="molecule type" value="Genomic_DNA"/>
</dbReference>
<evidence type="ECO:0000313" key="12">
    <source>
        <dbReference type="Proteomes" id="UP000044938"/>
    </source>
</evidence>
<dbReference type="EMBL" id="LR027516">
    <property type="protein sequence ID" value="VCU48909.1"/>
    <property type="molecule type" value="Genomic_DNA"/>
</dbReference>
<organism evidence="10 21">
    <name type="scientific">Mycobacterium tuberculosis</name>
    <dbReference type="NCBI Taxonomy" id="1773"/>
    <lineage>
        <taxon>Bacteria</taxon>
        <taxon>Bacillati</taxon>
        <taxon>Actinomycetota</taxon>
        <taxon>Actinomycetes</taxon>
        <taxon>Mycobacteriales</taxon>
        <taxon>Mycobacteriaceae</taxon>
        <taxon>Mycobacterium</taxon>
        <taxon>Mycobacterium tuberculosis complex</taxon>
    </lineage>
</organism>
<reference evidence="7 19" key="1">
    <citation type="submission" date="2015-03" db="EMBL/GenBank/DDBJ databases">
        <authorList>
            <consortium name="Pathogen Informatics"/>
            <person name="Murphy D."/>
        </authorList>
    </citation>
    <scope>NUCLEOTIDE SEQUENCE [LARGE SCALE GENOMIC DNA]</scope>
    <source>
        <strain evidence="7 19">0268S</strain>
    </source>
</reference>
<dbReference type="Proteomes" id="UP000050164">
    <property type="component" value="Unassembled WGS sequence"/>
</dbReference>
<evidence type="ECO:0000313" key="9">
    <source>
        <dbReference type="EMBL" id="COW67432.1"/>
    </source>
</evidence>
<evidence type="ECO:0000313" key="7">
    <source>
        <dbReference type="EMBL" id="CLV76752.1"/>
    </source>
</evidence>
<evidence type="ECO:0000313" key="8">
    <source>
        <dbReference type="EMBL" id="COV26242.1"/>
    </source>
</evidence>
<dbReference type="EMBL" id="COPH01000007">
    <property type="protein sequence ID" value="CLV76752.1"/>
    <property type="molecule type" value="Genomic_DNA"/>
</dbReference>
<protein>
    <submittedName>
        <fullName evidence="1 11">Amidase</fullName>
    </submittedName>
</protein>
<evidence type="ECO:0000313" key="21">
    <source>
        <dbReference type="Proteomes" id="UP000189452"/>
    </source>
</evidence>
<name>A0A062WBB7_MYCTX</name>
<dbReference type="EMBL" id="CGCX01004458">
    <property type="protein sequence ID" value="CFS28515.1"/>
    <property type="molecule type" value="Genomic_DNA"/>
</dbReference>
<dbReference type="Proteomes" id="UP000048289">
    <property type="component" value="Unassembled WGS sequence"/>
</dbReference>
<reference evidence="10 21" key="3">
    <citation type="submission" date="2016-04" db="EMBL/GenBank/DDBJ databases">
        <authorList>
            <person name="Bigi M."/>
            <person name="Bigi F."/>
            <person name="Soria M.A."/>
        </authorList>
    </citation>
    <scope>NUCLEOTIDE SEQUENCE [LARGE SCALE GENOMIC DNA]</scope>
    <source>
        <strain evidence="10 21">6548</strain>
    </source>
</reference>
<evidence type="ECO:0000313" key="10">
    <source>
        <dbReference type="EMBL" id="OMH58559.1"/>
    </source>
</evidence>
<dbReference type="Proteomes" id="UP000045842">
    <property type="component" value="Unassembled WGS sequence"/>
</dbReference>
<evidence type="ECO:0000313" key="22">
    <source>
        <dbReference type="Proteomes" id="UP000300237"/>
    </source>
</evidence>
<dbReference type="Proteomes" id="UP000044938">
    <property type="component" value="Unassembled WGS sequence"/>
</dbReference>
<dbReference type="Proteomes" id="UP000050139">
    <property type="component" value="Unassembled WGS sequence"/>
</dbReference>
<dbReference type="Proteomes" id="UP000046947">
    <property type="component" value="Unassembled WGS sequence"/>
</dbReference>
<evidence type="ECO:0000313" key="5">
    <source>
        <dbReference type="EMBL" id="CKT18440.1"/>
    </source>
</evidence>
<evidence type="ECO:0000313" key="4">
    <source>
        <dbReference type="EMBL" id="CKR75751.1"/>
    </source>
</evidence>
<evidence type="ECO:0000313" key="2">
    <source>
        <dbReference type="EMBL" id="CFE86578.1"/>
    </source>
</evidence>
<evidence type="ECO:0000313" key="6">
    <source>
        <dbReference type="EMBL" id="CKT54764.1"/>
    </source>
</evidence>
<dbReference type="EMBL" id="CSAJ01000453">
    <property type="protein sequence ID" value="COW67432.1"/>
    <property type="molecule type" value="Genomic_DNA"/>
</dbReference>
<evidence type="ECO:0000313" key="19">
    <source>
        <dbReference type="Proteomes" id="UP000050139"/>
    </source>
</evidence>
<evidence type="ECO:0000313" key="3">
    <source>
        <dbReference type="EMBL" id="CFS28515.1"/>
    </source>
</evidence>
<dbReference type="Proteomes" id="UP000189452">
    <property type="component" value="Chromosome"/>
</dbReference>
<gene>
    <name evidence="10" type="ORF">A4S10_00712</name>
    <name evidence="11" type="ORF">DKC2_0717</name>
    <name evidence="3" type="ORF">ERS007657_04739</name>
    <name evidence="8" type="ORF">ERS007679_01448</name>
    <name evidence="1" type="ORF">ERS007681_01354</name>
    <name evidence="2" type="ORF">ERS007688_04602</name>
    <name evidence="9" type="ORF">ERS007720_03061</name>
    <name evidence="6" type="ORF">ERS027646_03780</name>
    <name evidence="5" type="ORF">ERS027659_04062</name>
    <name evidence="4" type="ORF">ERS027661_02047</name>
    <name evidence="7" type="ORF">ERS094118_01187</name>
</gene>
<reference evidence="10 21" key="4">
    <citation type="submission" date="2017-02" db="EMBL/GenBank/DDBJ databases">
        <title>Protein polymorphisms may explain contrasting epidemiological fitness of two variants of a multidrug-resistant Mycobacterium tuberculosis strain.</title>
        <authorList>
            <person name="Bigi M.M."/>
            <person name="Lopez B."/>
            <person name="Blanco F.C."/>
            <person name="Sasiain M.C."/>
            <person name="De La Barrera S."/>
            <person name="Ritacco V."/>
            <person name="Bigi F."/>
            <person name="Soria M.A."/>
        </authorList>
    </citation>
    <scope>NUCLEOTIDE SEQUENCE [LARGE SCALE GENOMIC DNA]</scope>
    <source>
        <strain evidence="10 21">6548</strain>
    </source>
</reference>
<dbReference type="Proteomes" id="UP000048948">
    <property type="component" value="Unassembled WGS sequence"/>
</dbReference>
<dbReference type="EMBL" id="CNFU01000400">
    <property type="protein sequence ID" value="CKR75751.1"/>
    <property type="molecule type" value="Genomic_DNA"/>
</dbReference>
<evidence type="ECO:0000313" key="16">
    <source>
        <dbReference type="Proteomes" id="UP000048289"/>
    </source>
</evidence>
<accession>A0A062WBB7</accession>
<evidence type="ECO:0000313" key="20">
    <source>
        <dbReference type="Proteomes" id="UP000050164"/>
    </source>
</evidence>
<evidence type="ECO:0000313" key="15">
    <source>
        <dbReference type="Proteomes" id="UP000046947"/>
    </source>
</evidence>
<evidence type="ECO:0000313" key="13">
    <source>
        <dbReference type="Proteomes" id="UP000045842"/>
    </source>
</evidence>
<proteinExistence type="predicted"/>
<evidence type="ECO:0000313" key="18">
    <source>
        <dbReference type="Proteomes" id="UP000049023"/>
    </source>
</evidence>
<reference evidence="11 22" key="5">
    <citation type="submission" date="2018-08" db="EMBL/GenBank/DDBJ databases">
        <authorList>
            <person name="Fokvardsen B D."/>
            <person name="Norman A."/>
        </authorList>
    </citation>
    <scope>NUCLEOTIDE SEQUENCE [LARGE SCALE GENOMIC DNA]</scope>
    <source>
        <strain evidence="11 22">DKC2</strain>
    </source>
</reference>
<evidence type="ECO:0000313" key="11">
    <source>
        <dbReference type="EMBL" id="VCU48909.1"/>
    </source>
</evidence>
<dbReference type="EMBL" id="CNGE01000962">
    <property type="protein sequence ID" value="CKT54764.1"/>
    <property type="molecule type" value="Genomic_DNA"/>
</dbReference>
<evidence type="ECO:0000313" key="1">
    <source>
        <dbReference type="EMBL" id="CFE38983.1"/>
    </source>
</evidence>
<dbReference type="Proteomes" id="UP000049023">
    <property type="component" value="Unassembled WGS sequence"/>
</dbReference>
<dbReference type="EMBL" id="CSAD01000155">
    <property type="protein sequence ID" value="COV26242.1"/>
    <property type="molecule type" value="Genomic_DNA"/>
</dbReference>
<reference evidence="12 13" key="2">
    <citation type="submission" date="2015-03" db="EMBL/GenBank/DDBJ databases">
        <authorList>
            <consortium name="Pathogen Informatics"/>
        </authorList>
    </citation>
    <scope>NUCLEOTIDE SEQUENCE [LARGE SCALE GENOMIC DNA]</scope>
    <source>
        <strain evidence="6 17">Bir 172</strain>
        <strain evidence="5 20">Bir 185</strain>
        <strain evidence="4 18">Bir 187</strain>
        <strain evidence="3 14">C09601061</strain>
        <strain evidence="8 13">G09801536</strain>
        <strain evidence="1 16">G09901357</strain>
        <strain evidence="2 15">H09601792</strain>
        <strain evidence="9 12">M09401471</strain>
    </source>
</reference>
<evidence type="ECO:0000313" key="17">
    <source>
        <dbReference type="Proteomes" id="UP000048948"/>
    </source>
</evidence>
<dbReference type="AlphaFoldDB" id="A0A062WBB7"/>
<dbReference type="EMBL" id="LWDQ01000001">
    <property type="protein sequence ID" value="OMH58559.1"/>
    <property type="molecule type" value="Genomic_DNA"/>
</dbReference>
<sequence length="37" mass="3630">MHALGHDAGLAARLALPAAPFNMSGNPAICLPAGDTS</sequence>
<dbReference type="Proteomes" id="UP000300237">
    <property type="component" value="Chromosome"/>
</dbReference>
<dbReference type="EMBL" id="CFOE01000133">
    <property type="protein sequence ID" value="CFE38983.1"/>
    <property type="molecule type" value="Genomic_DNA"/>
</dbReference>
<evidence type="ECO:0000313" key="14">
    <source>
        <dbReference type="Proteomes" id="UP000046680"/>
    </source>
</evidence>
<dbReference type="EMBL" id="CFOH01001504">
    <property type="protein sequence ID" value="CFE86578.1"/>
    <property type="molecule type" value="Genomic_DNA"/>
</dbReference>
<dbReference type="Proteomes" id="UP000046680">
    <property type="component" value="Unassembled WGS sequence"/>
</dbReference>